<protein>
    <submittedName>
        <fullName evidence="9">Rhamnulokinase</fullName>
        <ecNumber evidence="9">2.7.1.5</ecNumber>
    </submittedName>
</protein>
<dbReference type="GO" id="GO:0006071">
    <property type="term" value="P:glycerol metabolic process"/>
    <property type="evidence" value="ECO:0007669"/>
    <property type="project" value="TreeGrafter"/>
</dbReference>
<dbReference type="GO" id="GO:0019301">
    <property type="term" value="P:rhamnose catabolic process"/>
    <property type="evidence" value="ECO:0007669"/>
    <property type="project" value="InterPro"/>
</dbReference>
<evidence type="ECO:0000256" key="6">
    <source>
        <dbReference type="ARBA" id="ARBA00023157"/>
    </source>
</evidence>
<dbReference type="AlphaFoldDB" id="A0AA86JRH7"/>
<dbReference type="EC" id="2.7.1.5" evidence="9"/>
<dbReference type="PANTHER" id="PTHR10196">
    <property type="entry name" value="SUGAR KINASE"/>
    <property type="match status" value="1"/>
</dbReference>
<evidence type="ECO:0000256" key="3">
    <source>
        <dbReference type="ARBA" id="ARBA00022741"/>
    </source>
</evidence>
<evidence type="ECO:0000256" key="4">
    <source>
        <dbReference type="ARBA" id="ARBA00022777"/>
    </source>
</evidence>
<reference evidence="9" key="1">
    <citation type="submission" date="2021-10" db="EMBL/GenBank/DDBJ databases">
        <authorList>
            <person name="Mesa V."/>
        </authorList>
    </citation>
    <scope>NUCLEOTIDE SEQUENCE</scope>
    <source>
        <strain evidence="9">CC3_PB</strain>
    </source>
</reference>
<dbReference type="Pfam" id="PF00370">
    <property type="entry name" value="FGGY_N"/>
    <property type="match status" value="1"/>
</dbReference>
<dbReference type="Gene3D" id="3.30.420.40">
    <property type="match status" value="2"/>
</dbReference>
<evidence type="ECO:0000313" key="10">
    <source>
        <dbReference type="Proteomes" id="UP000789738"/>
    </source>
</evidence>
<evidence type="ECO:0000256" key="7">
    <source>
        <dbReference type="ARBA" id="ARBA00023308"/>
    </source>
</evidence>
<dbReference type="GO" id="GO:0008993">
    <property type="term" value="F:rhamnulokinase activity"/>
    <property type="evidence" value="ECO:0007669"/>
    <property type="project" value="UniProtKB-EC"/>
</dbReference>
<evidence type="ECO:0000256" key="2">
    <source>
        <dbReference type="ARBA" id="ARBA00022679"/>
    </source>
</evidence>
<keyword evidence="2 9" id="KW-0808">Transferase</keyword>
<dbReference type="Proteomes" id="UP000789738">
    <property type="component" value="Unassembled WGS sequence"/>
</dbReference>
<keyword evidence="7" id="KW-0684">Rhamnose metabolism</keyword>
<dbReference type="PANTHER" id="PTHR10196:SF93">
    <property type="entry name" value="L-RHAMNULOKINASE"/>
    <property type="match status" value="1"/>
</dbReference>
<dbReference type="GO" id="GO:0004370">
    <property type="term" value="F:glycerol kinase activity"/>
    <property type="evidence" value="ECO:0007669"/>
    <property type="project" value="TreeGrafter"/>
</dbReference>
<evidence type="ECO:0000259" key="8">
    <source>
        <dbReference type="Pfam" id="PF00370"/>
    </source>
</evidence>
<dbReference type="GO" id="GO:0005829">
    <property type="term" value="C:cytosol"/>
    <property type="evidence" value="ECO:0007669"/>
    <property type="project" value="TreeGrafter"/>
</dbReference>
<keyword evidence="6" id="KW-1015">Disulfide bond</keyword>
<dbReference type="SUPFAM" id="SSF53067">
    <property type="entry name" value="Actin-like ATPase domain"/>
    <property type="match status" value="1"/>
</dbReference>
<keyword evidence="3" id="KW-0547">Nucleotide-binding</keyword>
<accession>A0AA86JRH7</accession>
<keyword evidence="4" id="KW-0418">Kinase</keyword>
<proteinExistence type="inferred from homology"/>
<keyword evidence="5" id="KW-0067">ATP-binding</keyword>
<dbReference type="GO" id="GO:0005524">
    <property type="term" value="F:ATP binding"/>
    <property type="evidence" value="ECO:0007669"/>
    <property type="project" value="UniProtKB-KW"/>
</dbReference>
<comment type="caution">
    <text evidence="9">The sequence shown here is derived from an EMBL/GenBank/DDBJ whole genome shotgun (WGS) entry which is preliminary data.</text>
</comment>
<name>A0AA86JRH7_9CLOT</name>
<evidence type="ECO:0000256" key="5">
    <source>
        <dbReference type="ARBA" id="ARBA00022840"/>
    </source>
</evidence>
<evidence type="ECO:0000256" key="1">
    <source>
        <dbReference type="ARBA" id="ARBA00009156"/>
    </source>
</evidence>
<sequence length="295" mass="33463">MKQKKVLAFDFGASSGRAMLGTYDGNTIEIEEIHRFSNDPVVVNGTMYWDVLRLFYEIKQGIIKAKHYGSFCSIGVDTWGVDFGIIDEYGNLIENPIHYRDSRTNGMLEKSLEKISKEEFYNITGNQFMEINTAFQLLSLVEKRSYILERADKILLMPDLFNYMLTGLKITEYSIASTTQLLDARKQTWSDRVIDALNIPKRLFTEIIPTGTSIGKVSDDICRELGIEKCDVVSVAGHDTQSALVSVPNKEKDFIFISCGTWSLFGTELERPLINDISSKYNITNEGGMVEKLHF</sequence>
<evidence type="ECO:0000313" key="9">
    <source>
        <dbReference type="EMBL" id="CAG9710914.1"/>
    </source>
</evidence>
<dbReference type="EMBL" id="CAKJVE010000004">
    <property type="protein sequence ID" value="CAG9710914.1"/>
    <property type="molecule type" value="Genomic_DNA"/>
</dbReference>
<dbReference type="InterPro" id="IPR018484">
    <property type="entry name" value="FGGY_N"/>
</dbReference>
<gene>
    <name evidence="9" type="ORF">CNEO_44983</name>
</gene>
<dbReference type="InterPro" id="IPR043129">
    <property type="entry name" value="ATPase_NBD"/>
</dbReference>
<dbReference type="InterPro" id="IPR013449">
    <property type="entry name" value="Rhamnulokinase"/>
</dbReference>
<organism evidence="9 10">
    <name type="scientific">Clostridium neonatale</name>
    <dbReference type="NCBI Taxonomy" id="137838"/>
    <lineage>
        <taxon>Bacteria</taxon>
        <taxon>Bacillati</taxon>
        <taxon>Bacillota</taxon>
        <taxon>Clostridia</taxon>
        <taxon>Eubacteriales</taxon>
        <taxon>Clostridiaceae</taxon>
        <taxon>Clostridium</taxon>
    </lineage>
</organism>
<feature type="domain" description="Carbohydrate kinase FGGY N-terminal" evidence="8">
    <location>
        <begin position="6"/>
        <end position="245"/>
    </location>
</feature>
<comment type="similarity">
    <text evidence="1">Belongs to the FGGY kinase family.</text>
</comment>
<dbReference type="CDD" id="cd07771">
    <property type="entry name" value="ASKHA_NBD_FGGY_RhaB-like"/>
    <property type="match status" value="1"/>
</dbReference>